<reference evidence="6" key="2">
    <citation type="submission" date="2025-09" db="UniProtKB">
        <authorList>
            <consortium name="Ensembl"/>
        </authorList>
    </citation>
    <scope>IDENTIFICATION</scope>
</reference>
<evidence type="ECO:0000256" key="1">
    <source>
        <dbReference type="ARBA" id="ARBA00004613"/>
    </source>
</evidence>
<dbReference type="Proteomes" id="UP000265000">
    <property type="component" value="Unplaced"/>
</dbReference>
<evidence type="ECO:0000256" key="4">
    <source>
        <dbReference type="ARBA" id="ARBA00022729"/>
    </source>
</evidence>
<dbReference type="GO" id="GO:0003073">
    <property type="term" value="P:regulation of systemic arterial blood pressure"/>
    <property type="evidence" value="ECO:0007669"/>
    <property type="project" value="TreeGrafter"/>
</dbReference>
<evidence type="ECO:0000313" key="7">
    <source>
        <dbReference type="Proteomes" id="UP000265000"/>
    </source>
</evidence>
<dbReference type="GO" id="GO:0005576">
    <property type="term" value="C:extracellular region"/>
    <property type="evidence" value="ECO:0007669"/>
    <property type="project" value="UniProtKB-SubCell"/>
</dbReference>
<dbReference type="GO" id="GO:0005179">
    <property type="term" value="F:hormone activity"/>
    <property type="evidence" value="ECO:0007669"/>
    <property type="project" value="InterPro"/>
</dbReference>
<keyword evidence="5" id="KW-1015">Disulfide bond</keyword>
<sequence length="218" mass="24056">MFSLEDCLRRLQVSRKQGKELIHYERVGVGLTSRQHLQQHARTHPPTLAGCLKAAALDRRGRPGIFTTSSTPLMIPARRNSRASQLLCGGGMETTFLLLLMVSLTCASPLRQTQRIGAGTNLSGGDVQTLNSERSEITQRLHAPKLKIIPFQPDGKQIELLALKHSLNTNLRPRRAALRGCQLGTCQLHNLANTLYQISKTNGKEESKKASDPQGYGR</sequence>
<protein>
    <submittedName>
        <fullName evidence="6">Uncharacterized LOC105926672</fullName>
    </submittedName>
</protein>
<comment type="similarity">
    <text evidence="2">Belongs to the adrenomedullin family.</text>
</comment>
<dbReference type="GO" id="GO:0007189">
    <property type="term" value="P:adenylate cyclase-activating G protein-coupled receptor signaling pathway"/>
    <property type="evidence" value="ECO:0007669"/>
    <property type="project" value="TreeGrafter"/>
</dbReference>
<dbReference type="PANTHER" id="PTHR23414">
    <property type="entry name" value="ADRENOMEDULLIN, ADM"/>
    <property type="match status" value="1"/>
</dbReference>
<keyword evidence="4" id="KW-0732">Signal</keyword>
<keyword evidence="7" id="KW-1185">Reference proteome</keyword>
<dbReference type="InterPro" id="IPR021116">
    <property type="entry name" value="Calcitonin/adrenomedullin"/>
</dbReference>
<accession>A0A3Q2NSI0</accession>
<name>A0A3Q2NSI0_FUNHE</name>
<dbReference type="Pfam" id="PF00214">
    <property type="entry name" value="Calc_CGRP_IAPP"/>
    <property type="match status" value="1"/>
</dbReference>
<dbReference type="Ensembl" id="ENSFHET00000012802.1">
    <property type="protein sequence ID" value="ENSFHEP00000002092.1"/>
    <property type="gene ID" value="ENSFHEG00000000081.1"/>
</dbReference>
<organism evidence="6 7">
    <name type="scientific">Fundulus heteroclitus</name>
    <name type="common">Killifish</name>
    <name type="synonym">Mummichog</name>
    <dbReference type="NCBI Taxonomy" id="8078"/>
    <lineage>
        <taxon>Eukaryota</taxon>
        <taxon>Metazoa</taxon>
        <taxon>Chordata</taxon>
        <taxon>Craniata</taxon>
        <taxon>Vertebrata</taxon>
        <taxon>Euteleostomi</taxon>
        <taxon>Actinopterygii</taxon>
        <taxon>Neopterygii</taxon>
        <taxon>Teleostei</taxon>
        <taxon>Neoteleostei</taxon>
        <taxon>Acanthomorphata</taxon>
        <taxon>Ovalentaria</taxon>
        <taxon>Atherinomorphae</taxon>
        <taxon>Cyprinodontiformes</taxon>
        <taxon>Fundulidae</taxon>
        <taxon>Fundulus</taxon>
    </lineage>
</organism>
<dbReference type="STRING" id="8078.ENSFHEP00000002092"/>
<dbReference type="InterPro" id="IPR051665">
    <property type="entry name" value="Adrenomedullin-reg_peptide"/>
</dbReference>
<evidence type="ECO:0000313" key="6">
    <source>
        <dbReference type="Ensembl" id="ENSFHEP00000002092.1"/>
    </source>
</evidence>
<dbReference type="PANTHER" id="PTHR23414:SF6">
    <property type="entry name" value="ADRENOMEDULLIN-5-LIKE PROTEIN-RELATED"/>
    <property type="match status" value="1"/>
</dbReference>
<evidence type="ECO:0000256" key="2">
    <source>
        <dbReference type="ARBA" id="ARBA00010575"/>
    </source>
</evidence>
<comment type="subcellular location">
    <subcellularLocation>
        <location evidence="1">Secreted</location>
    </subcellularLocation>
</comment>
<dbReference type="GO" id="GO:0010460">
    <property type="term" value="P:positive regulation of heart rate"/>
    <property type="evidence" value="ECO:0007669"/>
    <property type="project" value="TreeGrafter"/>
</dbReference>
<evidence type="ECO:0000256" key="3">
    <source>
        <dbReference type="ARBA" id="ARBA00022525"/>
    </source>
</evidence>
<dbReference type="GeneTree" id="ENSGT00940000169535"/>
<dbReference type="AlphaFoldDB" id="A0A3Q2NSI0"/>
<keyword evidence="3" id="KW-0964">Secreted</keyword>
<reference evidence="6" key="1">
    <citation type="submission" date="2025-08" db="UniProtKB">
        <authorList>
            <consortium name="Ensembl"/>
        </authorList>
    </citation>
    <scope>IDENTIFICATION</scope>
</reference>
<evidence type="ECO:0000256" key="5">
    <source>
        <dbReference type="ARBA" id="ARBA00023157"/>
    </source>
</evidence>
<proteinExistence type="inferred from homology"/>